<reference evidence="1" key="1">
    <citation type="submission" date="2021-06" db="EMBL/GenBank/DDBJ databases">
        <title>Complete genome sequence of Nocardioides sp. G188.</title>
        <authorList>
            <person name="Im W.-T."/>
        </authorList>
    </citation>
    <scope>NUCLEOTIDE SEQUENCE</scope>
    <source>
        <strain evidence="1">G188</strain>
    </source>
</reference>
<dbReference type="KEGG" id="nps:KRR39_21240"/>
<dbReference type="Pfam" id="PF19420">
    <property type="entry name" value="DDAH_eukar"/>
    <property type="match status" value="1"/>
</dbReference>
<dbReference type="RefSeq" id="WP_216939382.1">
    <property type="nucleotide sequence ID" value="NZ_CP077062.1"/>
</dbReference>
<evidence type="ECO:0000313" key="2">
    <source>
        <dbReference type="Proteomes" id="UP000683575"/>
    </source>
</evidence>
<evidence type="ECO:0000313" key="1">
    <source>
        <dbReference type="EMBL" id="QWZ07872.1"/>
    </source>
</evidence>
<dbReference type="Proteomes" id="UP000683575">
    <property type="component" value="Chromosome"/>
</dbReference>
<organism evidence="1 2">
    <name type="scientific">Nocardioides panacis</name>
    <dbReference type="NCBI Taxonomy" id="2849501"/>
    <lineage>
        <taxon>Bacteria</taxon>
        <taxon>Bacillati</taxon>
        <taxon>Actinomycetota</taxon>
        <taxon>Actinomycetes</taxon>
        <taxon>Propionibacteriales</taxon>
        <taxon>Nocardioidaceae</taxon>
        <taxon>Nocardioides</taxon>
    </lineage>
</organism>
<sequence length="298" mass="32748">MEQHTLSWGRRYLMVEPDHFRVDYAINPYMDVRDQPDPALSREQWRGLVEAIRSAGGEVEVLGQRADSPDMVYAMNLGLVVDGGPAGADRRVVHSHMRHPERRRETRTAQPWFAAHGFAGTYVGRDGVGAHFEAGDAFAWRDALVVGYGPRTEELGLKHLATELDVRVRGLRITHPGMYHLDLAFCPLDETRAMVCPSALDEASAAALLALVPEPLVLTEEEALTFCANSIVVGSTVLMPAVPDRVRAQLEDWGFEVVLVDVGEFHKGGGSVRCLTNPLDVVRGRDLPRVAGGEVLLP</sequence>
<accession>A0A975SY01</accession>
<dbReference type="PANTHER" id="PTHR47271:SF2">
    <property type="entry name" value="ARGININE DEIMINASE"/>
    <property type="match status" value="1"/>
</dbReference>
<dbReference type="EMBL" id="CP077062">
    <property type="protein sequence ID" value="QWZ07872.1"/>
    <property type="molecule type" value="Genomic_DNA"/>
</dbReference>
<proteinExistence type="predicted"/>
<dbReference type="GO" id="GO:0019546">
    <property type="term" value="P:L-arginine deiminase pathway"/>
    <property type="evidence" value="ECO:0007669"/>
    <property type="project" value="TreeGrafter"/>
</dbReference>
<dbReference type="PANTHER" id="PTHR47271">
    <property type="entry name" value="ARGININE DEIMINASE"/>
    <property type="match status" value="1"/>
</dbReference>
<dbReference type="AlphaFoldDB" id="A0A975SY01"/>
<name>A0A975SY01_9ACTN</name>
<keyword evidence="2" id="KW-1185">Reference proteome</keyword>
<dbReference type="GO" id="GO:0016990">
    <property type="term" value="F:arginine deiminase activity"/>
    <property type="evidence" value="ECO:0007669"/>
    <property type="project" value="TreeGrafter"/>
</dbReference>
<protein>
    <submittedName>
        <fullName evidence="1">Amidinotransferase</fullName>
    </submittedName>
</protein>
<gene>
    <name evidence="1" type="ORF">KRR39_21240</name>
</gene>